<feature type="chain" id="PRO_5007542666" evidence="1">
    <location>
        <begin position="24"/>
        <end position="86"/>
    </location>
</feature>
<name>A0A147BNV5_IXORI</name>
<feature type="signal peptide" evidence="1">
    <location>
        <begin position="1"/>
        <end position="23"/>
    </location>
</feature>
<evidence type="ECO:0000256" key="1">
    <source>
        <dbReference type="SAM" id="SignalP"/>
    </source>
</evidence>
<protein>
    <submittedName>
        <fullName evidence="2">Putative secreted protein</fullName>
    </submittedName>
</protein>
<proteinExistence type="predicted"/>
<organism evidence="2">
    <name type="scientific">Ixodes ricinus</name>
    <name type="common">Common tick</name>
    <name type="synonym">Acarus ricinus</name>
    <dbReference type="NCBI Taxonomy" id="34613"/>
    <lineage>
        <taxon>Eukaryota</taxon>
        <taxon>Metazoa</taxon>
        <taxon>Ecdysozoa</taxon>
        <taxon>Arthropoda</taxon>
        <taxon>Chelicerata</taxon>
        <taxon>Arachnida</taxon>
        <taxon>Acari</taxon>
        <taxon>Parasitiformes</taxon>
        <taxon>Ixodida</taxon>
        <taxon>Ixodoidea</taxon>
        <taxon>Ixodidae</taxon>
        <taxon>Ixodinae</taxon>
        <taxon>Ixodes</taxon>
    </lineage>
</organism>
<reference evidence="2" key="1">
    <citation type="journal article" date="2018" name="PLoS Negl. Trop. Dis.">
        <title>Sialome diversity of ticks revealed by RNAseq of single tick salivary glands.</title>
        <authorList>
            <person name="Perner J."/>
            <person name="Kropackova S."/>
            <person name="Kopacek P."/>
            <person name="Ribeiro J.M."/>
        </authorList>
    </citation>
    <scope>NUCLEOTIDE SEQUENCE</scope>
    <source>
        <strain evidence="2">Siblings of single egg batch collected in Ceske Budejovice</strain>
        <tissue evidence="2">Salivary glands</tissue>
    </source>
</reference>
<dbReference type="EMBL" id="GEGO01002973">
    <property type="protein sequence ID" value="JAR92431.1"/>
    <property type="molecule type" value="Transcribed_RNA"/>
</dbReference>
<keyword evidence="1" id="KW-0732">Signal</keyword>
<sequence>MPKFVVLCGILALIIIAARSICASLVSQGVTQHNEKTVNGLTVLPGCPSSRAGTPHPPTLVVARRSELAVRVQACGSSFPSQRCVG</sequence>
<evidence type="ECO:0000313" key="2">
    <source>
        <dbReference type="EMBL" id="JAR92431.1"/>
    </source>
</evidence>
<dbReference type="AlphaFoldDB" id="A0A147BNV5"/>
<accession>A0A147BNV5</accession>